<dbReference type="Gene3D" id="3.40.640.10">
    <property type="entry name" value="Type I PLP-dependent aspartate aminotransferase-like (Major domain)"/>
    <property type="match status" value="1"/>
</dbReference>
<dbReference type="Proteomes" id="UP000619041">
    <property type="component" value="Unassembled WGS sequence"/>
</dbReference>
<evidence type="ECO:0000259" key="10">
    <source>
        <dbReference type="Pfam" id="PF00155"/>
    </source>
</evidence>
<dbReference type="InterPro" id="IPR050106">
    <property type="entry name" value="HistidinolP_aminotransfase"/>
</dbReference>
<evidence type="ECO:0000313" key="12">
    <source>
        <dbReference type="Proteomes" id="UP000619041"/>
    </source>
</evidence>
<comment type="caution">
    <text evidence="11">The sequence shown here is derived from an EMBL/GenBank/DDBJ whole genome shotgun (WGS) entry which is preliminary data.</text>
</comment>
<comment type="subunit">
    <text evidence="4 9">Homodimer.</text>
</comment>
<dbReference type="PANTHER" id="PTHR43643:SF3">
    <property type="entry name" value="HISTIDINOL-PHOSPHATE AMINOTRANSFERASE"/>
    <property type="match status" value="1"/>
</dbReference>
<dbReference type="InterPro" id="IPR015421">
    <property type="entry name" value="PyrdxlP-dep_Trfase_major"/>
</dbReference>
<evidence type="ECO:0000256" key="2">
    <source>
        <dbReference type="ARBA" id="ARBA00005011"/>
    </source>
</evidence>
<evidence type="ECO:0000256" key="5">
    <source>
        <dbReference type="ARBA" id="ARBA00022576"/>
    </source>
</evidence>
<feature type="domain" description="Aminotransferase class I/classII large" evidence="10">
    <location>
        <begin position="24"/>
        <end position="353"/>
    </location>
</feature>
<comment type="catalytic activity">
    <reaction evidence="8 9">
        <text>L-histidinol phosphate + 2-oxoglutarate = 3-(imidazol-4-yl)-2-oxopropyl phosphate + L-glutamate</text>
        <dbReference type="Rhea" id="RHEA:23744"/>
        <dbReference type="ChEBI" id="CHEBI:16810"/>
        <dbReference type="ChEBI" id="CHEBI:29985"/>
        <dbReference type="ChEBI" id="CHEBI:57766"/>
        <dbReference type="ChEBI" id="CHEBI:57980"/>
        <dbReference type="EC" id="2.6.1.9"/>
    </reaction>
</comment>
<gene>
    <name evidence="9 11" type="primary">hisC</name>
    <name evidence="11" type="ORF">GCM10011515_26340</name>
</gene>
<keyword evidence="9" id="KW-0028">Amino-acid biosynthesis</keyword>
<dbReference type="CDD" id="cd00609">
    <property type="entry name" value="AAT_like"/>
    <property type="match status" value="1"/>
</dbReference>
<keyword evidence="12" id="KW-1185">Reference proteome</keyword>
<comment type="pathway">
    <text evidence="2 9">Amino-acid biosynthesis; L-histidine biosynthesis; L-histidine from 5-phospho-alpha-D-ribose 1-diphosphate: step 7/9.</text>
</comment>
<dbReference type="InterPro" id="IPR005861">
    <property type="entry name" value="HisP_aminotrans"/>
</dbReference>
<evidence type="ECO:0000256" key="1">
    <source>
        <dbReference type="ARBA" id="ARBA00001933"/>
    </source>
</evidence>
<feature type="modified residue" description="N6-(pyridoxal phosphate)lysine" evidence="9">
    <location>
        <position position="215"/>
    </location>
</feature>
<dbReference type="GO" id="GO:0008483">
    <property type="term" value="F:transaminase activity"/>
    <property type="evidence" value="ECO:0007669"/>
    <property type="project" value="UniProtKB-KW"/>
</dbReference>
<dbReference type="HAMAP" id="MF_01023">
    <property type="entry name" value="HisC_aminotrans_2"/>
    <property type="match status" value="1"/>
</dbReference>
<dbReference type="InterPro" id="IPR015422">
    <property type="entry name" value="PyrdxlP-dep_Trfase_small"/>
</dbReference>
<evidence type="ECO:0000313" key="11">
    <source>
        <dbReference type="EMBL" id="GGE05533.1"/>
    </source>
</evidence>
<dbReference type="Gene3D" id="3.90.1150.10">
    <property type="entry name" value="Aspartate Aminotransferase, domain 1"/>
    <property type="match status" value="1"/>
</dbReference>
<dbReference type="Pfam" id="PF00155">
    <property type="entry name" value="Aminotran_1_2"/>
    <property type="match status" value="1"/>
</dbReference>
<keyword evidence="9" id="KW-0368">Histidine biosynthesis</keyword>
<dbReference type="PANTHER" id="PTHR43643">
    <property type="entry name" value="HISTIDINOL-PHOSPHATE AMINOTRANSFERASE 2"/>
    <property type="match status" value="1"/>
</dbReference>
<keyword evidence="5 9" id="KW-0032">Aminotransferase</keyword>
<comment type="similarity">
    <text evidence="3 9">Belongs to the class-II pyridoxal-phosphate-dependent aminotransferase family. Histidinol-phosphate aminotransferase subfamily.</text>
</comment>
<accession>A0ABQ1SB69</accession>
<proteinExistence type="inferred from homology"/>
<dbReference type="EMBL" id="BMKL01000001">
    <property type="protein sequence ID" value="GGE05533.1"/>
    <property type="molecule type" value="Genomic_DNA"/>
</dbReference>
<dbReference type="EC" id="2.6.1.9" evidence="9"/>
<name>A0ABQ1SB69_9SPHN</name>
<evidence type="ECO:0000256" key="3">
    <source>
        <dbReference type="ARBA" id="ARBA00007970"/>
    </source>
</evidence>
<keyword evidence="7 9" id="KW-0663">Pyridoxal phosphate</keyword>
<evidence type="ECO:0000256" key="6">
    <source>
        <dbReference type="ARBA" id="ARBA00022679"/>
    </source>
</evidence>
<evidence type="ECO:0000256" key="7">
    <source>
        <dbReference type="ARBA" id="ARBA00022898"/>
    </source>
</evidence>
<evidence type="ECO:0000256" key="9">
    <source>
        <dbReference type="HAMAP-Rule" id="MF_01023"/>
    </source>
</evidence>
<evidence type="ECO:0000256" key="8">
    <source>
        <dbReference type="ARBA" id="ARBA00047481"/>
    </source>
</evidence>
<dbReference type="SUPFAM" id="SSF53383">
    <property type="entry name" value="PLP-dependent transferases"/>
    <property type="match status" value="1"/>
</dbReference>
<reference evidence="12" key="1">
    <citation type="journal article" date="2019" name="Int. J. Syst. Evol. Microbiol.">
        <title>The Global Catalogue of Microorganisms (GCM) 10K type strain sequencing project: providing services to taxonomists for standard genome sequencing and annotation.</title>
        <authorList>
            <consortium name="The Broad Institute Genomics Platform"/>
            <consortium name="The Broad Institute Genome Sequencing Center for Infectious Disease"/>
            <person name="Wu L."/>
            <person name="Ma J."/>
        </authorList>
    </citation>
    <scope>NUCLEOTIDE SEQUENCE [LARGE SCALE GENOMIC DNA]</scope>
    <source>
        <strain evidence="12">CGMCC 1.15959</strain>
    </source>
</reference>
<comment type="cofactor">
    <cofactor evidence="1 9">
        <name>pyridoxal 5'-phosphate</name>
        <dbReference type="ChEBI" id="CHEBI:597326"/>
    </cofactor>
</comment>
<evidence type="ECO:0000256" key="4">
    <source>
        <dbReference type="ARBA" id="ARBA00011738"/>
    </source>
</evidence>
<keyword evidence="6 9" id="KW-0808">Transferase</keyword>
<sequence length="364" mass="38040">MPKPWIEGIHAYTPGKSSGAGGKPLVKLSANENPLGTSPAVFEAMGSAQLPSRYPDPDSTALRTALGKKHDIDPGRIVCGTGSDELLNLAAQAYAGPGDEILFPRFSFAVYDIAARRCGATPVEAAVSDYACDVDALLAAVTPRTRVVFLANPNNPTGTFLPRSEVDRLHAGLPGDVLFVLDQAYAEYLAPEDDDGGLALAASHENVLVTRTFSKIHGLAGERIGWATGAAHLIGELNRIRGPFNVTNHGQVAALAALGDDEWIERSRIANRDERARFADALAALGNHGIRAVPSEANFLLVTFTGDLTAEAAMAAIGQAGYAVRHLPGQGLPNALRITIGLPEDMDAVAAAIARAAQAAQSAA</sequence>
<dbReference type="InterPro" id="IPR004839">
    <property type="entry name" value="Aminotransferase_I/II_large"/>
</dbReference>
<organism evidence="11 12">
    <name type="scientific">Tsuneonella deserti</name>
    <dbReference type="NCBI Taxonomy" id="2035528"/>
    <lineage>
        <taxon>Bacteria</taxon>
        <taxon>Pseudomonadati</taxon>
        <taxon>Pseudomonadota</taxon>
        <taxon>Alphaproteobacteria</taxon>
        <taxon>Sphingomonadales</taxon>
        <taxon>Erythrobacteraceae</taxon>
        <taxon>Tsuneonella</taxon>
    </lineage>
</organism>
<dbReference type="InterPro" id="IPR015424">
    <property type="entry name" value="PyrdxlP-dep_Trfase"/>
</dbReference>
<protein>
    <recommendedName>
        <fullName evidence="9">Histidinol-phosphate aminotransferase</fullName>
        <ecNumber evidence="9">2.6.1.9</ecNumber>
    </recommendedName>
    <alternativeName>
        <fullName evidence="9">Imidazole acetol-phosphate transaminase</fullName>
    </alternativeName>
</protein>
<dbReference type="NCBIfam" id="TIGR01141">
    <property type="entry name" value="hisC"/>
    <property type="match status" value="1"/>
</dbReference>